<dbReference type="EMBL" id="JAPTSV010000010">
    <property type="protein sequence ID" value="KAJ1523569.1"/>
    <property type="molecule type" value="Genomic_DNA"/>
</dbReference>
<proteinExistence type="inferred from homology"/>
<dbReference type="PANTHER" id="PTHR10612:SF34">
    <property type="entry name" value="APOLIPOPROTEIN D"/>
    <property type="match status" value="1"/>
</dbReference>
<name>A0AAV7XF55_9NEOP</name>
<gene>
    <name evidence="12" type="ORF">ONE63_001416</name>
</gene>
<dbReference type="Pfam" id="PF08212">
    <property type="entry name" value="Lipocalin_2"/>
    <property type="match status" value="1"/>
</dbReference>
<dbReference type="GO" id="GO:0031409">
    <property type="term" value="F:pigment binding"/>
    <property type="evidence" value="ECO:0007669"/>
    <property type="project" value="InterPro"/>
</dbReference>
<feature type="domain" description="Lipocalin/cytosolic fatty-acid binding" evidence="11">
    <location>
        <begin position="43"/>
        <end position="196"/>
    </location>
</feature>
<dbReference type="InterPro" id="IPR022272">
    <property type="entry name" value="Lipocalin_CS"/>
</dbReference>
<dbReference type="PIRSF" id="PIRSF036893">
    <property type="entry name" value="Lipocalin_ApoD"/>
    <property type="match status" value="1"/>
</dbReference>
<reference evidence="12" key="1">
    <citation type="submission" date="2022-12" db="EMBL/GenBank/DDBJ databases">
        <title>Chromosome-level genome assembly of the bean flower thrips Megalurothrips usitatus.</title>
        <authorList>
            <person name="Ma L."/>
            <person name="Liu Q."/>
            <person name="Li H."/>
            <person name="Cai W."/>
        </authorList>
    </citation>
    <scope>NUCLEOTIDE SEQUENCE</scope>
    <source>
        <strain evidence="12">Cailab_2022a</strain>
    </source>
</reference>
<accession>A0AAV7XF55</accession>
<dbReference type="PANTHER" id="PTHR10612">
    <property type="entry name" value="APOLIPOPROTEIN D"/>
    <property type="match status" value="1"/>
</dbReference>
<dbReference type="GO" id="GO:0006629">
    <property type="term" value="P:lipid metabolic process"/>
    <property type="evidence" value="ECO:0007669"/>
    <property type="project" value="TreeGrafter"/>
</dbReference>
<dbReference type="InterPro" id="IPR022271">
    <property type="entry name" value="Lipocalin_ApoD"/>
</dbReference>
<comment type="similarity">
    <text evidence="2 10">Belongs to the calycin superfamily. Lipocalin family.</text>
</comment>
<evidence type="ECO:0000256" key="5">
    <source>
        <dbReference type="ARBA" id="ARBA00022525"/>
    </source>
</evidence>
<dbReference type="FunFam" id="2.40.128.20:FF:000003">
    <property type="entry name" value="Apolipoprotein D"/>
    <property type="match status" value="1"/>
</dbReference>
<dbReference type="AlphaFoldDB" id="A0AAV7XF55"/>
<feature type="chain" id="PRO_5043115610" description="Apolipoprotein D" evidence="10">
    <location>
        <begin position="27"/>
        <end position="206"/>
    </location>
</feature>
<evidence type="ECO:0000256" key="3">
    <source>
        <dbReference type="ARBA" id="ARBA00019890"/>
    </source>
</evidence>
<comment type="subcellular location">
    <subcellularLocation>
        <location evidence="1">Secreted</location>
    </subcellularLocation>
</comment>
<evidence type="ECO:0000256" key="4">
    <source>
        <dbReference type="ARBA" id="ARBA00022448"/>
    </source>
</evidence>
<dbReference type="InterPro" id="IPR000566">
    <property type="entry name" value="Lipocln_cytosolic_FA-bd_dom"/>
</dbReference>
<evidence type="ECO:0000256" key="1">
    <source>
        <dbReference type="ARBA" id="ARBA00004613"/>
    </source>
</evidence>
<evidence type="ECO:0000256" key="6">
    <source>
        <dbReference type="ARBA" id="ARBA00022729"/>
    </source>
</evidence>
<dbReference type="PROSITE" id="PS00213">
    <property type="entry name" value="LIPOCALIN"/>
    <property type="match status" value="1"/>
</dbReference>
<feature type="signal peptide" evidence="10">
    <location>
        <begin position="1"/>
        <end position="26"/>
    </location>
</feature>
<organism evidence="12 13">
    <name type="scientific">Megalurothrips usitatus</name>
    <name type="common">bean blossom thrips</name>
    <dbReference type="NCBI Taxonomy" id="439358"/>
    <lineage>
        <taxon>Eukaryota</taxon>
        <taxon>Metazoa</taxon>
        <taxon>Ecdysozoa</taxon>
        <taxon>Arthropoda</taxon>
        <taxon>Hexapoda</taxon>
        <taxon>Insecta</taxon>
        <taxon>Pterygota</taxon>
        <taxon>Neoptera</taxon>
        <taxon>Paraneoptera</taxon>
        <taxon>Thysanoptera</taxon>
        <taxon>Terebrantia</taxon>
        <taxon>Thripoidea</taxon>
        <taxon>Thripidae</taxon>
        <taxon>Megalurothrips</taxon>
    </lineage>
</organism>
<dbReference type="CDD" id="cd19437">
    <property type="entry name" value="lipocalin_apoD-like"/>
    <property type="match status" value="1"/>
</dbReference>
<dbReference type="GO" id="GO:0008289">
    <property type="term" value="F:lipid binding"/>
    <property type="evidence" value="ECO:0007669"/>
    <property type="project" value="UniProtKB-KW"/>
</dbReference>
<evidence type="ECO:0000256" key="7">
    <source>
        <dbReference type="ARBA" id="ARBA00023121"/>
    </source>
</evidence>
<keyword evidence="8" id="KW-1015">Disulfide bond</keyword>
<dbReference type="Proteomes" id="UP001075354">
    <property type="component" value="Chromosome 10"/>
</dbReference>
<keyword evidence="9" id="KW-0325">Glycoprotein</keyword>
<evidence type="ECO:0000313" key="13">
    <source>
        <dbReference type="Proteomes" id="UP001075354"/>
    </source>
</evidence>
<dbReference type="PRINTS" id="PR01273">
    <property type="entry name" value="INVTBRTCOLOR"/>
</dbReference>
<sequence>MARGQLLAVGVVVAVLVALLARQTRAVDIGFGSCPEKAVVQNFDVDRYMGEWYEAERFWQIFELNGKCSKALYALNATTGQVSVKNSMVDTWSKQDKSIEGYAELVDPTASPLEAKLTVTFKVPVVGEQKAPYWVLDTDYTNYALVYSCSTPFNLFRTESAWILTRAAAVSDAVQQDIEKAISKANINRRSFQKTAQDCEDGVRQH</sequence>
<dbReference type="GO" id="GO:0000302">
    <property type="term" value="P:response to reactive oxygen species"/>
    <property type="evidence" value="ECO:0007669"/>
    <property type="project" value="TreeGrafter"/>
</dbReference>
<protein>
    <recommendedName>
        <fullName evidence="3">Apolipoprotein D</fullName>
    </recommendedName>
</protein>
<evidence type="ECO:0000256" key="8">
    <source>
        <dbReference type="ARBA" id="ARBA00023157"/>
    </source>
</evidence>
<keyword evidence="6 10" id="KW-0732">Signal</keyword>
<evidence type="ECO:0000256" key="9">
    <source>
        <dbReference type="ARBA" id="ARBA00023180"/>
    </source>
</evidence>
<evidence type="ECO:0000313" key="12">
    <source>
        <dbReference type="EMBL" id="KAJ1523569.1"/>
    </source>
</evidence>
<dbReference type="GO" id="GO:0005576">
    <property type="term" value="C:extracellular region"/>
    <property type="evidence" value="ECO:0007669"/>
    <property type="project" value="UniProtKB-SubCell"/>
</dbReference>
<comment type="caution">
    <text evidence="12">The sequence shown here is derived from an EMBL/GenBank/DDBJ whole genome shotgun (WGS) entry which is preliminary data.</text>
</comment>
<dbReference type="InterPro" id="IPR003057">
    <property type="entry name" value="Invtbrt_color"/>
</dbReference>
<evidence type="ECO:0000256" key="2">
    <source>
        <dbReference type="ARBA" id="ARBA00006889"/>
    </source>
</evidence>
<dbReference type="InterPro" id="IPR012674">
    <property type="entry name" value="Calycin"/>
</dbReference>
<keyword evidence="13" id="KW-1185">Reference proteome</keyword>
<evidence type="ECO:0000256" key="10">
    <source>
        <dbReference type="PIRNR" id="PIRNR036893"/>
    </source>
</evidence>
<dbReference type="SUPFAM" id="SSF50814">
    <property type="entry name" value="Lipocalins"/>
    <property type="match status" value="1"/>
</dbReference>
<keyword evidence="5" id="KW-0964">Secreted</keyword>
<dbReference type="Gene3D" id="2.40.128.20">
    <property type="match status" value="1"/>
</dbReference>
<dbReference type="GO" id="GO:0005737">
    <property type="term" value="C:cytoplasm"/>
    <property type="evidence" value="ECO:0007669"/>
    <property type="project" value="TreeGrafter"/>
</dbReference>
<evidence type="ECO:0000259" key="11">
    <source>
        <dbReference type="Pfam" id="PF08212"/>
    </source>
</evidence>
<keyword evidence="7" id="KW-0446">Lipid-binding</keyword>
<keyword evidence="4" id="KW-0813">Transport</keyword>